<feature type="coiled-coil region" evidence="7">
    <location>
        <begin position="15"/>
        <end position="67"/>
    </location>
</feature>
<dbReference type="GO" id="GO:0005200">
    <property type="term" value="F:structural constituent of cytoskeleton"/>
    <property type="evidence" value="ECO:0007669"/>
    <property type="project" value="InterPro"/>
</dbReference>
<sequence>MDNYKANVTDKVIRVTDDRDRREEMDEQMVQLQNDYEDMVRSREESKKQLEAKLQDVHRKIQAARDYVNAEGKRVKDMLKAFQSKFEYQIQDFRNYLLTTMGKESQIRQDQDKENMARINSLIERLRLEKEQRKIVLESLIGPVREHLETLQQFYDREKTARIEREKMILEKLDDAVFKLKTGLDKEKTERIMQSGGLRDQAKKDMRTQDKNLEKSQQRAFDAMKDLRNGTEIELNSRLSQQDEIADSLSNFMTTFQDTLKVIGTS</sequence>
<evidence type="ECO:0000313" key="9">
    <source>
        <dbReference type="EMBL" id="OMJ88949.1"/>
    </source>
</evidence>
<dbReference type="OrthoDB" id="436841at2759"/>
<feature type="region of interest" description="Disordered" evidence="8">
    <location>
        <begin position="194"/>
        <end position="213"/>
    </location>
</feature>
<dbReference type="PANTHER" id="PTHR40412">
    <property type="entry name" value="SF-ASSEMBLIN"/>
    <property type="match status" value="1"/>
</dbReference>
<dbReference type="GO" id="GO:0005874">
    <property type="term" value="C:microtubule"/>
    <property type="evidence" value="ECO:0007669"/>
    <property type="project" value="UniProtKB-KW"/>
</dbReference>
<evidence type="ECO:0008006" key="11">
    <source>
        <dbReference type="Google" id="ProtNLM"/>
    </source>
</evidence>
<gene>
    <name evidence="9" type="ORF">SteCoe_8955</name>
</gene>
<keyword evidence="4" id="KW-0493">Microtubule</keyword>
<feature type="compositionally biased region" description="Basic and acidic residues" evidence="8">
    <location>
        <begin position="200"/>
        <end position="213"/>
    </location>
</feature>
<keyword evidence="10" id="KW-1185">Reference proteome</keyword>
<evidence type="ECO:0000256" key="8">
    <source>
        <dbReference type="SAM" id="MobiDB-lite"/>
    </source>
</evidence>
<comment type="similarity">
    <text evidence="2">Belongs to the SF-assemblin family.</text>
</comment>
<name>A0A1R2CIU4_9CILI</name>
<dbReference type="Pfam" id="PF06705">
    <property type="entry name" value="SF-assemblin"/>
    <property type="match status" value="1"/>
</dbReference>
<comment type="subcellular location">
    <subcellularLocation>
        <location evidence="1">Cytoplasm</location>
        <location evidence="1">Cytoskeleton</location>
    </subcellularLocation>
</comment>
<evidence type="ECO:0000256" key="2">
    <source>
        <dbReference type="ARBA" id="ARBA00005678"/>
    </source>
</evidence>
<comment type="caution">
    <text evidence="9">The sequence shown here is derived from an EMBL/GenBank/DDBJ whole genome shotgun (WGS) entry which is preliminary data.</text>
</comment>
<evidence type="ECO:0000256" key="7">
    <source>
        <dbReference type="SAM" id="Coils"/>
    </source>
</evidence>
<evidence type="ECO:0000256" key="3">
    <source>
        <dbReference type="ARBA" id="ARBA00022490"/>
    </source>
</evidence>
<evidence type="ECO:0000256" key="4">
    <source>
        <dbReference type="ARBA" id="ARBA00022701"/>
    </source>
</evidence>
<keyword evidence="5 7" id="KW-0175">Coiled coil</keyword>
<accession>A0A1R2CIU4</accession>
<dbReference type="PANTHER" id="PTHR40412:SF1">
    <property type="entry name" value="SF-ASSEMBLIN"/>
    <property type="match status" value="1"/>
</dbReference>
<evidence type="ECO:0000256" key="6">
    <source>
        <dbReference type="ARBA" id="ARBA00023212"/>
    </source>
</evidence>
<dbReference type="EMBL" id="MPUH01000137">
    <property type="protein sequence ID" value="OMJ88949.1"/>
    <property type="molecule type" value="Genomic_DNA"/>
</dbReference>
<evidence type="ECO:0000256" key="1">
    <source>
        <dbReference type="ARBA" id="ARBA00004245"/>
    </source>
</evidence>
<organism evidence="9 10">
    <name type="scientific">Stentor coeruleus</name>
    <dbReference type="NCBI Taxonomy" id="5963"/>
    <lineage>
        <taxon>Eukaryota</taxon>
        <taxon>Sar</taxon>
        <taxon>Alveolata</taxon>
        <taxon>Ciliophora</taxon>
        <taxon>Postciliodesmatophora</taxon>
        <taxon>Heterotrichea</taxon>
        <taxon>Heterotrichida</taxon>
        <taxon>Stentoridae</taxon>
        <taxon>Stentor</taxon>
    </lineage>
</organism>
<evidence type="ECO:0000313" key="10">
    <source>
        <dbReference type="Proteomes" id="UP000187209"/>
    </source>
</evidence>
<protein>
    <recommendedName>
        <fullName evidence="11">SF-assemblin</fullName>
    </recommendedName>
</protein>
<keyword evidence="6" id="KW-0206">Cytoskeleton</keyword>
<reference evidence="9 10" key="1">
    <citation type="submission" date="2016-11" db="EMBL/GenBank/DDBJ databases">
        <title>The macronuclear genome of Stentor coeruleus: a giant cell with tiny introns.</title>
        <authorList>
            <person name="Slabodnick M."/>
            <person name="Ruby J.G."/>
            <person name="Reiff S.B."/>
            <person name="Swart E.C."/>
            <person name="Gosai S."/>
            <person name="Prabakaran S."/>
            <person name="Witkowska E."/>
            <person name="Larue G.E."/>
            <person name="Fisher S."/>
            <person name="Freeman R.M."/>
            <person name="Gunawardena J."/>
            <person name="Chu W."/>
            <person name="Stover N.A."/>
            <person name="Gregory B.D."/>
            <person name="Nowacki M."/>
            <person name="Derisi J."/>
            <person name="Roy S.W."/>
            <person name="Marshall W.F."/>
            <person name="Sood P."/>
        </authorList>
    </citation>
    <scope>NUCLEOTIDE SEQUENCE [LARGE SCALE GENOMIC DNA]</scope>
    <source>
        <strain evidence="9">WM001</strain>
    </source>
</reference>
<dbReference type="Proteomes" id="UP000187209">
    <property type="component" value="Unassembled WGS sequence"/>
</dbReference>
<dbReference type="InterPro" id="IPR008374">
    <property type="entry name" value="SF_assemblin/giardin_b"/>
</dbReference>
<proteinExistence type="inferred from homology"/>
<keyword evidence="3" id="KW-0963">Cytoplasm</keyword>
<evidence type="ECO:0000256" key="5">
    <source>
        <dbReference type="ARBA" id="ARBA00023054"/>
    </source>
</evidence>
<dbReference type="AlphaFoldDB" id="A0A1R2CIU4"/>